<organism evidence="2">
    <name type="scientific">Davidia involucrata</name>
    <name type="common">Dove tree</name>
    <dbReference type="NCBI Taxonomy" id="16924"/>
    <lineage>
        <taxon>Eukaryota</taxon>
        <taxon>Viridiplantae</taxon>
        <taxon>Streptophyta</taxon>
        <taxon>Embryophyta</taxon>
        <taxon>Tracheophyta</taxon>
        <taxon>Spermatophyta</taxon>
        <taxon>Magnoliopsida</taxon>
        <taxon>eudicotyledons</taxon>
        <taxon>Gunneridae</taxon>
        <taxon>Pentapetalae</taxon>
        <taxon>asterids</taxon>
        <taxon>Cornales</taxon>
        <taxon>Nyssaceae</taxon>
        <taxon>Davidia</taxon>
    </lineage>
</organism>
<dbReference type="InterPro" id="IPR050796">
    <property type="entry name" value="SCF_F-box_component"/>
</dbReference>
<feature type="domain" description="F-box" evidence="1">
    <location>
        <begin position="1"/>
        <end position="45"/>
    </location>
</feature>
<dbReference type="PANTHER" id="PTHR31672:SF10">
    <property type="entry name" value="F-BOX DOMAIN-CONTAINING PROTEIN"/>
    <property type="match status" value="1"/>
</dbReference>
<dbReference type="PROSITE" id="PS50181">
    <property type="entry name" value="FBOX"/>
    <property type="match status" value="1"/>
</dbReference>
<dbReference type="SMART" id="SM00256">
    <property type="entry name" value="FBOX"/>
    <property type="match status" value="1"/>
</dbReference>
<dbReference type="Pfam" id="PF00646">
    <property type="entry name" value="F-box"/>
    <property type="match status" value="1"/>
</dbReference>
<evidence type="ECO:0000313" key="2">
    <source>
        <dbReference type="EMBL" id="MPA36497.1"/>
    </source>
</evidence>
<accession>A0A5B6YXE8</accession>
<dbReference type="EMBL" id="GHES01005938">
    <property type="protein sequence ID" value="MPA36497.1"/>
    <property type="molecule type" value="Transcribed_RNA"/>
</dbReference>
<reference evidence="2" key="1">
    <citation type="submission" date="2019-08" db="EMBL/GenBank/DDBJ databases">
        <title>Reference gene set and small RNA set construction with multiple tissues from Davidia involucrata Baill.</title>
        <authorList>
            <person name="Yang H."/>
            <person name="Zhou C."/>
            <person name="Li G."/>
            <person name="Wang J."/>
            <person name="Gao P."/>
            <person name="Wang M."/>
            <person name="Wang R."/>
            <person name="Zhao Y."/>
        </authorList>
    </citation>
    <scope>NUCLEOTIDE SEQUENCE</scope>
    <source>
        <tissue evidence="2">Mixed with DoveR01_LX</tissue>
    </source>
</reference>
<proteinExistence type="predicted"/>
<dbReference type="SUPFAM" id="SSF81383">
    <property type="entry name" value="F-box domain"/>
    <property type="match status" value="1"/>
</dbReference>
<dbReference type="NCBIfam" id="TIGR01640">
    <property type="entry name" value="F_box_assoc_1"/>
    <property type="match status" value="1"/>
</dbReference>
<dbReference type="CDD" id="cd22157">
    <property type="entry name" value="F-box_AtFBW1-like"/>
    <property type="match status" value="1"/>
</dbReference>
<dbReference type="Gene3D" id="1.20.1280.50">
    <property type="match status" value="1"/>
</dbReference>
<gene>
    <name evidence="2" type="ORF">Din_005938</name>
</gene>
<dbReference type="InterPro" id="IPR013187">
    <property type="entry name" value="F-box-assoc_dom_typ3"/>
</dbReference>
<dbReference type="InterPro" id="IPR036047">
    <property type="entry name" value="F-box-like_dom_sf"/>
</dbReference>
<dbReference type="SUPFAM" id="SSF50965">
    <property type="entry name" value="Galactose oxidase, central domain"/>
    <property type="match status" value="1"/>
</dbReference>
<evidence type="ECO:0000259" key="1">
    <source>
        <dbReference type="PROSITE" id="PS50181"/>
    </source>
</evidence>
<sequence>MSDYLPKDILIAILARVPVKSLLRFTCVCKSWYFLITSPRFISTHLNRTIANTNTKNNNHLLFVRHYNMFQEIERYALHFDNQTFDEYMELECPFGTVNEYFRIVGSCNGLICLSDDYDSCTDTIVIWNPSIRKSVFLPKPGFTFVPHGACLLGFGFDPLSNDYKVVRIVYQPENYNFKVPPKVELYTLSTGTWRSICAAAPPYVVYNFFSLSAFMNGAVHWVASSVHSLIVAFDLGAEVFREIMMPDSAAHTDVLKLCVSVLGTSLALVQYEKIWQSDYCWVWVMKEYGVVESWTKLLTIDMREGIRQVVGFRKNSEVLLSARVKGMISYDPKIQQIKYLGIHGSNRSFYADPYVESLVLLKGESGVLRQATSCDVVSNEVAAVSLREEDGAEEQREG</sequence>
<dbReference type="InterPro" id="IPR017451">
    <property type="entry name" value="F-box-assoc_interact_dom"/>
</dbReference>
<protein>
    <recommendedName>
        <fullName evidence="1">F-box domain-containing protein</fullName>
    </recommendedName>
</protein>
<dbReference type="InterPro" id="IPR011043">
    <property type="entry name" value="Gal_Oxase/kelch_b-propeller"/>
</dbReference>
<dbReference type="PANTHER" id="PTHR31672">
    <property type="entry name" value="BNACNNG10540D PROTEIN"/>
    <property type="match status" value="1"/>
</dbReference>
<dbReference type="InterPro" id="IPR001810">
    <property type="entry name" value="F-box_dom"/>
</dbReference>
<dbReference type="Pfam" id="PF08268">
    <property type="entry name" value="FBA_3"/>
    <property type="match status" value="1"/>
</dbReference>
<dbReference type="AlphaFoldDB" id="A0A5B6YXE8"/>
<name>A0A5B6YXE8_DAVIN</name>